<evidence type="ECO:0000256" key="1">
    <source>
        <dbReference type="ARBA" id="ARBA00004123"/>
    </source>
</evidence>
<comment type="caution">
    <text evidence="12">The sequence shown here is derived from an EMBL/GenBank/DDBJ whole genome shotgun (WGS) entry which is preliminary data.</text>
</comment>
<evidence type="ECO:0000256" key="10">
    <source>
        <dbReference type="SAM" id="MobiDB-lite"/>
    </source>
</evidence>
<evidence type="ECO:0000313" key="12">
    <source>
        <dbReference type="EMBL" id="KAK0137971.1"/>
    </source>
</evidence>
<name>A0AA47NTJ0_MERPO</name>
<keyword evidence="3 9" id="KW-0863">Zinc-finger</keyword>
<evidence type="ECO:0000256" key="3">
    <source>
        <dbReference type="ARBA" id="ARBA00022771"/>
    </source>
</evidence>
<keyword evidence="4" id="KW-0862">Zinc</keyword>
<keyword evidence="7" id="KW-0804">Transcription</keyword>
<sequence length="582" mass="65188">MAASKERQIHSPPGLTASVWQYFRFYQRANETTDKTYTICKICKAKIKYLSNTTNMRQHLVRFHPETEKDPPTVPTTQRTILETVSKLPKNSQKAKSITKAIATFIATDLRPYSVGLDPNIRLFGYSGRKHFAEKEIPHLYNETKANVLASMEKASRIALTCDAWTSVATKSFVTITAHFVLASDKNGWKLVSHVLQTREMSESHTGANVAELLKLAAAEWQISDKDLVLVTDNASNMVVAAQKANFVHLKCYAHTANLASQKALKLAAVAKLLARIRRISTFFHRSTTGLHLLEENQKLLGLKRHKLKTDVCTRWNSAYEMTERFLEQQPAITATLLSPQLLQNTEPNTEDSPLVRDIKKAIHDDLSSRYTSEAEKSLLYTASALDPRFKALPFLSEEEREQTYGKVIAEAASLEQEVRVEEKTPEDNARAAAAVTSDTEEDQEKELPSAPPAKRSCTLLENLLGPAFTNQAPEPISAYTRAKDEMAKYRLALTPSLQEDPLLWWSVHQVLYPMIANVAKRYLCIPGSSVSAERVFSTAGDIVTAQRSTLKSEHIDQLVFLHKNVCVPDSGTDDEKSDEDE</sequence>
<keyword evidence="6" id="KW-0238">DNA-binding</keyword>
<gene>
    <name evidence="12" type="primary">ZBED1_136</name>
    <name evidence="12" type="ORF">N1851_025846</name>
</gene>
<evidence type="ECO:0000259" key="11">
    <source>
        <dbReference type="PROSITE" id="PS50808"/>
    </source>
</evidence>
<keyword evidence="2" id="KW-0479">Metal-binding</keyword>
<keyword evidence="8" id="KW-0539">Nucleus</keyword>
<organism evidence="12 13">
    <name type="scientific">Merluccius polli</name>
    <name type="common">Benguela hake</name>
    <name type="synonym">Merluccius cadenati</name>
    <dbReference type="NCBI Taxonomy" id="89951"/>
    <lineage>
        <taxon>Eukaryota</taxon>
        <taxon>Metazoa</taxon>
        <taxon>Chordata</taxon>
        <taxon>Craniata</taxon>
        <taxon>Vertebrata</taxon>
        <taxon>Euteleostomi</taxon>
        <taxon>Actinopterygii</taxon>
        <taxon>Neopterygii</taxon>
        <taxon>Teleostei</taxon>
        <taxon>Neoteleostei</taxon>
        <taxon>Acanthomorphata</taxon>
        <taxon>Zeiogadaria</taxon>
        <taxon>Gadariae</taxon>
        <taxon>Gadiformes</taxon>
        <taxon>Gadoidei</taxon>
        <taxon>Merlucciidae</taxon>
        <taxon>Merluccius</taxon>
    </lineage>
</organism>
<keyword evidence="13" id="KW-1185">Reference proteome</keyword>
<evidence type="ECO:0000256" key="6">
    <source>
        <dbReference type="ARBA" id="ARBA00023125"/>
    </source>
</evidence>
<dbReference type="Pfam" id="PF05699">
    <property type="entry name" value="Dimer_Tnp_hAT"/>
    <property type="match status" value="1"/>
</dbReference>
<dbReference type="Pfam" id="PF02892">
    <property type="entry name" value="zf-BED"/>
    <property type="match status" value="1"/>
</dbReference>
<dbReference type="InterPro" id="IPR003656">
    <property type="entry name" value="Znf_BED"/>
</dbReference>
<dbReference type="EMBL" id="JAOPHQ010004840">
    <property type="protein sequence ID" value="KAK0137971.1"/>
    <property type="molecule type" value="Genomic_DNA"/>
</dbReference>
<dbReference type="GO" id="GO:0003677">
    <property type="term" value="F:DNA binding"/>
    <property type="evidence" value="ECO:0007669"/>
    <property type="project" value="UniProtKB-KW"/>
</dbReference>
<evidence type="ECO:0000256" key="9">
    <source>
        <dbReference type="PROSITE-ProRule" id="PRU00027"/>
    </source>
</evidence>
<dbReference type="GO" id="GO:0008270">
    <property type="term" value="F:zinc ion binding"/>
    <property type="evidence" value="ECO:0007669"/>
    <property type="project" value="UniProtKB-KW"/>
</dbReference>
<evidence type="ECO:0000256" key="2">
    <source>
        <dbReference type="ARBA" id="ARBA00022723"/>
    </source>
</evidence>
<dbReference type="Proteomes" id="UP001174136">
    <property type="component" value="Unassembled WGS sequence"/>
</dbReference>
<evidence type="ECO:0000256" key="4">
    <source>
        <dbReference type="ARBA" id="ARBA00022833"/>
    </source>
</evidence>
<feature type="region of interest" description="Disordered" evidence="10">
    <location>
        <begin position="419"/>
        <end position="454"/>
    </location>
</feature>
<dbReference type="InterPro" id="IPR052035">
    <property type="entry name" value="ZnF_BED_domain_contain"/>
</dbReference>
<reference evidence="12" key="1">
    <citation type="journal article" date="2023" name="Front. Mar. Sci.">
        <title>A new Merluccius polli reference genome to investigate the effects of global change in West African waters.</title>
        <authorList>
            <person name="Mateo J.L."/>
            <person name="Blanco-Fernandez C."/>
            <person name="Garcia-Vazquez E."/>
            <person name="Machado-Schiaffino G."/>
        </authorList>
    </citation>
    <scope>NUCLEOTIDE SEQUENCE</scope>
    <source>
        <strain evidence="12">C29</strain>
        <tissue evidence="12">Fin</tissue>
    </source>
</reference>
<feature type="compositionally biased region" description="Basic and acidic residues" evidence="10">
    <location>
        <begin position="419"/>
        <end position="430"/>
    </location>
</feature>
<dbReference type="SUPFAM" id="SSF53098">
    <property type="entry name" value="Ribonuclease H-like"/>
    <property type="match status" value="1"/>
</dbReference>
<dbReference type="AlphaFoldDB" id="A0AA47NTJ0"/>
<accession>A0AA47NTJ0</accession>
<dbReference type="SUPFAM" id="SSF57667">
    <property type="entry name" value="beta-beta-alpha zinc fingers"/>
    <property type="match status" value="1"/>
</dbReference>
<evidence type="ECO:0000313" key="13">
    <source>
        <dbReference type="Proteomes" id="UP001174136"/>
    </source>
</evidence>
<dbReference type="PANTHER" id="PTHR46481">
    <property type="entry name" value="ZINC FINGER BED DOMAIN-CONTAINING PROTEIN 4"/>
    <property type="match status" value="1"/>
</dbReference>
<comment type="subcellular location">
    <subcellularLocation>
        <location evidence="1">Nucleus</location>
    </subcellularLocation>
</comment>
<dbReference type="SMART" id="SM00614">
    <property type="entry name" value="ZnF_BED"/>
    <property type="match status" value="1"/>
</dbReference>
<evidence type="ECO:0000256" key="5">
    <source>
        <dbReference type="ARBA" id="ARBA00023015"/>
    </source>
</evidence>
<proteinExistence type="predicted"/>
<dbReference type="PANTHER" id="PTHR46481:SF9">
    <property type="entry name" value="ZINC FINGER BED DOMAIN-CONTAINING PROTEIN 1-LIKE"/>
    <property type="match status" value="1"/>
</dbReference>
<feature type="domain" description="BED-type" evidence="11">
    <location>
        <begin position="14"/>
        <end position="71"/>
    </location>
</feature>
<keyword evidence="5" id="KW-0805">Transcription regulation</keyword>
<dbReference type="InterPro" id="IPR036236">
    <property type="entry name" value="Znf_C2H2_sf"/>
</dbReference>
<evidence type="ECO:0000256" key="7">
    <source>
        <dbReference type="ARBA" id="ARBA00023163"/>
    </source>
</evidence>
<dbReference type="PROSITE" id="PS50808">
    <property type="entry name" value="ZF_BED"/>
    <property type="match status" value="1"/>
</dbReference>
<protein>
    <submittedName>
        <fullName evidence="12">Zinc finger BED domain-containing protein 1</fullName>
    </submittedName>
</protein>
<dbReference type="GO" id="GO:0005634">
    <property type="term" value="C:nucleus"/>
    <property type="evidence" value="ECO:0007669"/>
    <property type="project" value="UniProtKB-SubCell"/>
</dbReference>
<dbReference type="InterPro" id="IPR012337">
    <property type="entry name" value="RNaseH-like_sf"/>
</dbReference>
<evidence type="ECO:0000256" key="8">
    <source>
        <dbReference type="ARBA" id="ARBA00023242"/>
    </source>
</evidence>
<dbReference type="InterPro" id="IPR008906">
    <property type="entry name" value="HATC_C_dom"/>
</dbReference>
<dbReference type="GO" id="GO:0046983">
    <property type="term" value="F:protein dimerization activity"/>
    <property type="evidence" value="ECO:0007669"/>
    <property type="project" value="InterPro"/>
</dbReference>